<dbReference type="PANTHER" id="PTHR15593">
    <property type="entry name" value="PHOSPHATIDYLINOSITOL 3-KINASE REGULATORY SUBUNIT"/>
    <property type="match status" value="1"/>
</dbReference>
<proteinExistence type="evidence at transcript level"/>
<dbReference type="AlphaFoldDB" id="A0A6F9DIP9"/>
<dbReference type="InterPro" id="IPR019522">
    <property type="entry name" value="PIK3R5/6"/>
</dbReference>
<evidence type="ECO:0000256" key="1">
    <source>
        <dbReference type="SAM" id="MobiDB-lite"/>
    </source>
</evidence>
<feature type="compositionally biased region" description="Polar residues" evidence="1">
    <location>
        <begin position="161"/>
        <end position="172"/>
    </location>
</feature>
<dbReference type="GO" id="GO:0046935">
    <property type="term" value="F:1-phosphatidylinositol-3-kinase regulator activity"/>
    <property type="evidence" value="ECO:0007669"/>
    <property type="project" value="InterPro"/>
</dbReference>
<name>A0A6F9DIP9_9ASCI</name>
<accession>A0A6F9DIP9</accession>
<feature type="compositionally biased region" description="Basic residues" evidence="1">
    <location>
        <begin position="1"/>
        <end position="13"/>
    </location>
</feature>
<evidence type="ECO:0000313" key="2">
    <source>
        <dbReference type="EMBL" id="CAB3262833.1"/>
    </source>
</evidence>
<dbReference type="EMBL" id="LR786971">
    <property type="protein sequence ID" value="CAB3262833.1"/>
    <property type="molecule type" value="mRNA"/>
</dbReference>
<reference evidence="2" key="1">
    <citation type="submission" date="2020-04" db="EMBL/GenBank/DDBJ databases">
        <authorList>
            <person name="Neveu A P."/>
        </authorList>
    </citation>
    <scope>NUCLEOTIDE SEQUENCE</scope>
    <source>
        <tissue evidence="2">Whole embryo</tissue>
    </source>
</reference>
<feature type="region of interest" description="Disordered" evidence="1">
    <location>
        <begin position="161"/>
        <end position="183"/>
    </location>
</feature>
<dbReference type="GO" id="GO:0007186">
    <property type="term" value="P:G protein-coupled receptor signaling pathway"/>
    <property type="evidence" value="ECO:0007669"/>
    <property type="project" value="TreeGrafter"/>
</dbReference>
<organism evidence="2">
    <name type="scientific">Phallusia mammillata</name>
    <dbReference type="NCBI Taxonomy" id="59560"/>
    <lineage>
        <taxon>Eukaryota</taxon>
        <taxon>Metazoa</taxon>
        <taxon>Chordata</taxon>
        <taxon>Tunicata</taxon>
        <taxon>Ascidiacea</taxon>
        <taxon>Phlebobranchia</taxon>
        <taxon>Ascidiidae</taxon>
        <taxon>Phallusia</taxon>
    </lineage>
</organism>
<sequence length="618" mass="68597">MRIKGKKIMRGAVKRSSSTRVLPGSEEAAERESLNGSNALDVSDSKSPDPDAKSEQLSMTSSSSSSTPPNAAAAFFDAVSLPRWRTVSDPLRDRKKSRRSSKYIHLSSLFHSTGTVDRSVSQSNLSSVNHHPEHDSAASDGSMNVTVPKHFVFGAGSLSNSNDALSESSPNHKGQLASLAEDSKSITDEEARIRMDSGVVLDKPSERPRYRRVPSVPQGTDWEGSGVAGVKISRKLAVRKNRKSRSSMSYLPERSIRRKVLKIMFVGNDKTVSNLARAYYELRRRQMTRAPLLNHVDLRMFYVPVGETPFEDERIDYPAEPTSFDLQIGEMLGSVDPWYQSSVTMTFNNLLRVCPKNIDGDVEHDGKAKEDPKSRSIVTPEKIIANSLAEYSRFAVTTYNVPLFKANMRSSTNESITVVFCTGVEIGSVAYKQAIKQGRFGKLVDLSNDSGPPEAFTSFEYAKFGINGTFKSSTRIDAKFYRSVSIVPVALTNDNKKEQMLYAGADSMHVTMVENEKYVKSIKKLKRGQSEEEGVESVGSKLYISAAKMEVERPTQGTFAVWIDQTLMYTNIKSIEVSRCVAPEYERSHAPKRKHARGPPKFVSLPLKTFWPLNNPSA</sequence>
<feature type="compositionally biased region" description="Basic and acidic residues" evidence="1">
    <location>
        <begin position="43"/>
        <end position="54"/>
    </location>
</feature>
<protein>
    <submittedName>
        <fullName evidence="2">Uncharacterized protein LOC100183938</fullName>
    </submittedName>
</protein>
<feature type="compositionally biased region" description="Low complexity" evidence="1">
    <location>
        <begin position="58"/>
        <end position="67"/>
    </location>
</feature>
<dbReference type="Pfam" id="PF10486">
    <property type="entry name" value="PI3K_1B_p101"/>
    <property type="match status" value="1"/>
</dbReference>
<dbReference type="PANTHER" id="PTHR15593:SF3">
    <property type="entry name" value="PROTEIN DDB_G0292252-RELATED"/>
    <property type="match status" value="1"/>
</dbReference>
<gene>
    <name evidence="2" type="primary">LOC100183938</name>
</gene>
<feature type="region of interest" description="Disordered" evidence="1">
    <location>
        <begin position="121"/>
        <end position="143"/>
    </location>
</feature>
<feature type="region of interest" description="Disordered" evidence="1">
    <location>
        <begin position="1"/>
        <end position="70"/>
    </location>
</feature>
<dbReference type="GO" id="GO:0005944">
    <property type="term" value="C:phosphatidylinositol 3-kinase complex, class IB"/>
    <property type="evidence" value="ECO:0007669"/>
    <property type="project" value="InterPro"/>
</dbReference>